<keyword evidence="1" id="KW-0812">Transmembrane</keyword>
<accession>A0A1B1U5Z6</accession>
<proteinExistence type="predicted"/>
<reference evidence="3" key="1">
    <citation type="submission" date="2016-07" db="EMBL/GenBank/DDBJ databases">
        <authorList>
            <person name="Florea S."/>
            <person name="Webb J.S."/>
            <person name="Jaromczyk J."/>
            <person name="Schardl C.L."/>
        </authorList>
    </citation>
    <scope>NUCLEOTIDE SEQUENCE [LARGE SCALE GENOMIC DNA]</scope>
    <source>
        <strain evidence="3">MIT 01-6242</strain>
    </source>
</reference>
<organism evidence="2 3">
    <name type="scientific">Helicobacter enhydrae</name>
    <dbReference type="NCBI Taxonomy" id="222136"/>
    <lineage>
        <taxon>Bacteria</taxon>
        <taxon>Pseudomonadati</taxon>
        <taxon>Campylobacterota</taxon>
        <taxon>Epsilonproteobacteria</taxon>
        <taxon>Campylobacterales</taxon>
        <taxon>Helicobacteraceae</taxon>
        <taxon>Helicobacter</taxon>
    </lineage>
</organism>
<dbReference type="KEGG" id="het:BBW65_05115"/>
<keyword evidence="1" id="KW-1133">Transmembrane helix</keyword>
<evidence type="ECO:0008006" key="4">
    <source>
        <dbReference type="Google" id="ProtNLM"/>
    </source>
</evidence>
<name>A0A1B1U5Z6_9HELI</name>
<dbReference type="Proteomes" id="UP000092884">
    <property type="component" value="Chromosome"/>
</dbReference>
<dbReference type="EMBL" id="CP016503">
    <property type="protein sequence ID" value="ANV98217.1"/>
    <property type="molecule type" value="Genomic_DNA"/>
</dbReference>
<keyword evidence="3" id="KW-1185">Reference proteome</keyword>
<dbReference type="STRING" id="222136.BBW65_05115"/>
<dbReference type="OrthoDB" id="5322887at2"/>
<evidence type="ECO:0000256" key="1">
    <source>
        <dbReference type="SAM" id="Phobius"/>
    </source>
</evidence>
<protein>
    <recommendedName>
        <fullName evidence="4">General secretion pathway protein GspM</fullName>
    </recommendedName>
</protein>
<keyword evidence="1" id="KW-0472">Membrane</keyword>
<evidence type="ECO:0000313" key="2">
    <source>
        <dbReference type="EMBL" id="ANV98217.1"/>
    </source>
</evidence>
<sequence>MNKRDETADFIIKNLAFVVIFFALAFYAFLYIVLPQIQNFKNSQANLHSTQTLYNRILSENQEVSTSVQEQRKETALHSLEKAVNEGVVLALTQGFLENVSLKEIQTKTPPQEGFKTITYQIQAIVQNPQQIFDFVKILRESFPNSTLIPPFTIQKQNLLQNVLKAEIYVRFTQNVAKEQKIP</sequence>
<dbReference type="AlphaFoldDB" id="A0A1B1U5Z6"/>
<feature type="transmembrane region" description="Helical" evidence="1">
    <location>
        <begin position="12"/>
        <end position="34"/>
    </location>
</feature>
<dbReference type="RefSeq" id="WP_066340627.1">
    <property type="nucleotide sequence ID" value="NZ_CP016503.1"/>
</dbReference>
<gene>
    <name evidence="2" type="ORF">BBW65_05115</name>
</gene>
<evidence type="ECO:0000313" key="3">
    <source>
        <dbReference type="Proteomes" id="UP000092884"/>
    </source>
</evidence>